<dbReference type="InterPro" id="IPR029063">
    <property type="entry name" value="SAM-dependent_MTases_sf"/>
</dbReference>
<dbReference type="GO" id="GO:0008757">
    <property type="term" value="F:S-adenosylmethionine-dependent methyltransferase activity"/>
    <property type="evidence" value="ECO:0007669"/>
    <property type="project" value="InterPro"/>
</dbReference>
<dbReference type="PANTHER" id="PTHR42912">
    <property type="entry name" value="METHYLTRANSFERASE"/>
    <property type="match status" value="1"/>
</dbReference>
<dbReference type="Pfam" id="PF08241">
    <property type="entry name" value="Methyltransf_11"/>
    <property type="match status" value="1"/>
</dbReference>
<dbReference type="PANTHER" id="PTHR42912:SF93">
    <property type="entry name" value="N6-ADENOSINE-METHYLTRANSFERASE TMT1A"/>
    <property type="match status" value="1"/>
</dbReference>
<name>A0A1I5ENE7_9ACTN</name>
<dbReference type="EMBL" id="FOVH01000004">
    <property type="protein sequence ID" value="SFO12571.1"/>
    <property type="molecule type" value="Genomic_DNA"/>
</dbReference>
<dbReference type="InterPro" id="IPR050508">
    <property type="entry name" value="Methyltransf_Superfamily"/>
</dbReference>
<evidence type="ECO:0000259" key="1">
    <source>
        <dbReference type="Pfam" id="PF08241"/>
    </source>
</evidence>
<dbReference type="SUPFAM" id="SSF53335">
    <property type="entry name" value="S-adenosyl-L-methionine-dependent methyltransferases"/>
    <property type="match status" value="1"/>
</dbReference>
<dbReference type="AlphaFoldDB" id="A0A1I5ENE7"/>
<organism evidence="2 3">
    <name type="scientific">Actinomadura madurae</name>
    <dbReference type="NCBI Taxonomy" id="1993"/>
    <lineage>
        <taxon>Bacteria</taxon>
        <taxon>Bacillati</taxon>
        <taxon>Actinomycetota</taxon>
        <taxon>Actinomycetes</taxon>
        <taxon>Streptosporangiales</taxon>
        <taxon>Thermomonosporaceae</taxon>
        <taxon>Actinomadura</taxon>
    </lineage>
</organism>
<dbReference type="Gene3D" id="3.40.50.150">
    <property type="entry name" value="Vaccinia Virus protein VP39"/>
    <property type="match status" value="1"/>
</dbReference>
<dbReference type="GO" id="GO:0032259">
    <property type="term" value="P:methylation"/>
    <property type="evidence" value="ECO:0007669"/>
    <property type="project" value="UniProtKB-KW"/>
</dbReference>
<feature type="domain" description="Methyltransferase type 11" evidence="1">
    <location>
        <begin position="82"/>
        <end position="175"/>
    </location>
</feature>
<accession>A0A1I5ENE7</accession>
<keyword evidence="2" id="KW-0808">Transferase</keyword>
<proteinExistence type="predicted"/>
<evidence type="ECO:0000313" key="2">
    <source>
        <dbReference type="EMBL" id="SFO12571.1"/>
    </source>
</evidence>
<dbReference type="Proteomes" id="UP000183413">
    <property type="component" value="Unassembled WGS sequence"/>
</dbReference>
<gene>
    <name evidence="2" type="ORF">SAMN04489713_104188</name>
</gene>
<sequence length="264" mass="29349">MQRKAYAATAVMKHSPGVIWLAPPAAPLRSVPVAEIAPGAVPSPNIWNSPQVYELENRAVDPDGVLAAAMRAIRPWQGADVLDVGCGTGYHLPFFAADAQRVVGVEPHAGLAEAAARRTRNLRNVTVRVGAAQSLPLADASIDVVHARWAYFFGPGCEPGLVELNRVVRRGGAVFVIDNDATRSTFGRWFQRSLPKYDPAEVERFWTRHGFTRQPLMIRWSFQNRDDFAAVLRIEFPPDLADVCLREHAELEVDYAVNLWWRCL</sequence>
<reference evidence="2 3" key="1">
    <citation type="submission" date="2016-10" db="EMBL/GenBank/DDBJ databases">
        <authorList>
            <person name="de Groot N.N."/>
        </authorList>
    </citation>
    <scope>NUCLEOTIDE SEQUENCE [LARGE SCALE GENOMIC DNA]</scope>
    <source>
        <strain evidence="2 3">DSM 43067</strain>
    </source>
</reference>
<dbReference type="InParanoid" id="A0A1I5ENE7"/>
<keyword evidence="3" id="KW-1185">Reference proteome</keyword>
<keyword evidence="2" id="KW-0489">Methyltransferase</keyword>
<protein>
    <submittedName>
        <fullName evidence="2">Methyltransferase domain-containing protein</fullName>
    </submittedName>
</protein>
<dbReference type="eggNOG" id="COG2226">
    <property type="taxonomic scope" value="Bacteria"/>
</dbReference>
<dbReference type="STRING" id="1993.SAMN04489713_104188"/>
<evidence type="ECO:0000313" key="3">
    <source>
        <dbReference type="Proteomes" id="UP000183413"/>
    </source>
</evidence>
<dbReference type="InterPro" id="IPR013216">
    <property type="entry name" value="Methyltransf_11"/>
</dbReference>
<dbReference type="CDD" id="cd02440">
    <property type="entry name" value="AdoMet_MTases"/>
    <property type="match status" value="1"/>
</dbReference>